<dbReference type="Proteomes" id="UP000501452">
    <property type="component" value="Chromosome"/>
</dbReference>
<dbReference type="Gene3D" id="3.40.50.300">
    <property type="entry name" value="P-loop containing nucleotide triphosphate hydrolases"/>
    <property type="match status" value="1"/>
</dbReference>
<gene>
    <name evidence="1" type="ORF">GBA63_06935</name>
</gene>
<dbReference type="Pfam" id="PF13671">
    <property type="entry name" value="AAA_33"/>
    <property type="match status" value="1"/>
</dbReference>
<dbReference type="KEGG" id="rub:GBA63_06935"/>
<dbReference type="InterPro" id="IPR027417">
    <property type="entry name" value="P-loop_NTPase"/>
</dbReference>
<proteinExistence type="predicted"/>
<protein>
    <submittedName>
        <fullName evidence="1">AAA family ATPase</fullName>
    </submittedName>
</protein>
<sequence>MGLAGTVPTLLITGPGGVGKTTVAHEVCRQLQAADVAHAMIDTDELDRVYPPPGGDPHKTDLTRRNLAAVWSNLRDAGAPRLILTMVAVSLSDELANIREAIPEARIVAVRLYASEDALLERVRRREVGSGYGHQAPRSIGQSRVMGRECGGDRSVVDTTARSVPETAREVLDHARRSAGFW</sequence>
<dbReference type="EMBL" id="CP045119">
    <property type="protein sequence ID" value="QIN82411.1"/>
    <property type="molecule type" value="Genomic_DNA"/>
</dbReference>
<evidence type="ECO:0000313" key="2">
    <source>
        <dbReference type="Proteomes" id="UP000501452"/>
    </source>
</evidence>
<dbReference type="AlphaFoldDB" id="A0A6G8Q7F3"/>
<reference evidence="1 2" key="1">
    <citation type="submission" date="2019-10" db="EMBL/GenBank/DDBJ databases">
        <title>Rubrobacter sp nov SCSIO 52090 isolated from a deep-sea sediment in the South China Sea.</title>
        <authorList>
            <person name="Chen R.W."/>
        </authorList>
    </citation>
    <scope>NUCLEOTIDE SEQUENCE [LARGE SCALE GENOMIC DNA]</scope>
    <source>
        <strain evidence="1 2">SCSIO 52909</strain>
    </source>
</reference>
<evidence type="ECO:0000313" key="1">
    <source>
        <dbReference type="EMBL" id="QIN82411.1"/>
    </source>
</evidence>
<keyword evidence="2" id="KW-1185">Reference proteome</keyword>
<accession>A0A6G8Q7F3</accession>
<organism evidence="1 2">
    <name type="scientific">Rubrobacter tropicus</name>
    <dbReference type="NCBI Taxonomy" id="2653851"/>
    <lineage>
        <taxon>Bacteria</taxon>
        <taxon>Bacillati</taxon>
        <taxon>Actinomycetota</taxon>
        <taxon>Rubrobacteria</taxon>
        <taxon>Rubrobacterales</taxon>
        <taxon>Rubrobacteraceae</taxon>
        <taxon>Rubrobacter</taxon>
    </lineage>
</organism>
<name>A0A6G8Q7F3_9ACTN</name>
<dbReference type="SUPFAM" id="SSF52540">
    <property type="entry name" value="P-loop containing nucleoside triphosphate hydrolases"/>
    <property type="match status" value="1"/>
</dbReference>